<reference evidence="2 3" key="1">
    <citation type="submission" date="2021-02" db="EMBL/GenBank/DDBJ databases">
        <authorList>
            <person name="Vanwijnsberghe S."/>
        </authorList>
    </citation>
    <scope>NUCLEOTIDE SEQUENCE [LARGE SCALE GENOMIC DNA]</scope>
    <source>
        <strain evidence="2 3">R-69776</strain>
    </source>
</reference>
<accession>A0ABN7MVJ1</accession>
<dbReference type="PANTHER" id="PTHR33840:SF1">
    <property type="entry name" value="TLE1 PHOSPHOLIPASE DOMAIN-CONTAINING PROTEIN"/>
    <property type="match status" value="1"/>
</dbReference>
<feature type="domain" description="T6SS Phospholipase effector Tle1-like catalytic" evidence="1">
    <location>
        <begin position="260"/>
        <end position="378"/>
    </location>
</feature>
<evidence type="ECO:0000259" key="1">
    <source>
        <dbReference type="Pfam" id="PF09994"/>
    </source>
</evidence>
<name>A0ABN7MVJ1_9BURK</name>
<dbReference type="RefSeq" id="WP_211633207.1">
    <property type="nucleotide sequence ID" value="NZ_CAJNBN010000021.1"/>
</dbReference>
<gene>
    <name evidence="2" type="ORF">R69776_06662</name>
</gene>
<dbReference type="Proteomes" id="UP000673821">
    <property type="component" value="Unassembled WGS sequence"/>
</dbReference>
<evidence type="ECO:0000313" key="3">
    <source>
        <dbReference type="Proteomes" id="UP000673821"/>
    </source>
</evidence>
<dbReference type="PANTHER" id="PTHR33840">
    <property type="match status" value="1"/>
</dbReference>
<protein>
    <recommendedName>
        <fullName evidence="1">T6SS Phospholipase effector Tle1-like catalytic domain-containing protein</fullName>
    </recommendedName>
</protein>
<evidence type="ECO:0000313" key="2">
    <source>
        <dbReference type="EMBL" id="CAE6832614.1"/>
    </source>
</evidence>
<proteinExistence type="predicted"/>
<dbReference type="InterPro" id="IPR018712">
    <property type="entry name" value="Tle1-like_cat"/>
</dbReference>
<dbReference type="Pfam" id="PF09994">
    <property type="entry name" value="T6SS_Tle1-like_cat"/>
    <property type="match status" value="1"/>
</dbReference>
<sequence>MTDNVSLLRAAAHPMNTDGVTATVPTLQYSAEKCEFPLHIGLFFDGTGNNQDWAGPDYAGGTQLQRMKDSNVARLFRAYPNARLRGYYPRYIPGVGTPFADIGEDIARDMLGMGFGAGGEARVVFGLLHVLNSMRSSLDNGDIPMIQPEAVKALCSNCWLPLQTGTGENDNPLSLSDQFVLDEVGMKDRGGLLMMNGFTYRTQFLKTQFSQLAQKISETSHPKPVEVFIDVFGFSRGAAQARVFCNWLDECFEGNTLAGVTAHIRFLGIFDTVAAVGLGPAAGRWANGHNGWGEPENLRISQRVRHCEHYVAMHEQRDSFPLEDVQTPGDAMPPNCRQFRFPGMHSDLGGAYLPNEQGKNGGADNSKLSQISLNMMYEAARAARVPVDIEIATETTERWSPFAVSEKLLSDYHSFIKANGSATRQIADCLIDILAWRFRFRDSYGTLPFVQQATQTEQSDLLGAHNVFLKDIREIEDAEHRVYYAREGVATSKLSLSGQIFRQSAAENHLTQAHEAHASIPRDRRHIYELVRTRKLSPVELDFFSEYCHDSFAGFKPFDNWPGRALSRNAPWESGGHLKFRTRYAGESLRLALLKSISEASSAEV</sequence>
<comment type="caution">
    <text evidence="2">The sequence shown here is derived from an EMBL/GenBank/DDBJ whole genome shotgun (WGS) entry which is preliminary data.</text>
</comment>
<organism evidence="2 3">
    <name type="scientific">Paraburkholderia nemoris</name>
    <dbReference type="NCBI Taxonomy" id="2793076"/>
    <lineage>
        <taxon>Bacteria</taxon>
        <taxon>Pseudomonadati</taxon>
        <taxon>Pseudomonadota</taxon>
        <taxon>Betaproteobacteria</taxon>
        <taxon>Burkholderiales</taxon>
        <taxon>Burkholderiaceae</taxon>
        <taxon>Paraburkholderia</taxon>
    </lineage>
</organism>
<keyword evidence="3" id="KW-1185">Reference proteome</keyword>
<dbReference type="EMBL" id="CAJNBH010000026">
    <property type="protein sequence ID" value="CAE6832614.1"/>
    <property type="molecule type" value="Genomic_DNA"/>
</dbReference>